<evidence type="ECO:0000256" key="1">
    <source>
        <dbReference type="SAM" id="Phobius"/>
    </source>
</evidence>
<dbReference type="PANTHER" id="PTHR30121">
    <property type="entry name" value="UNCHARACTERIZED PROTEIN YJGR-RELATED"/>
    <property type="match status" value="1"/>
</dbReference>
<dbReference type="EMBL" id="CP011307">
    <property type="protein sequence ID" value="ALP95185.1"/>
    <property type="molecule type" value="Genomic_DNA"/>
</dbReference>
<dbReference type="InterPro" id="IPR036162">
    <property type="entry name" value="Resolvase-like_N_sf"/>
</dbReference>
<dbReference type="STRING" id="1297617.IB211_02794"/>
<dbReference type="InterPro" id="IPR006119">
    <property type="entry name" value="Resolv_N"/>
</dbReference>
<dbReference type="NCBIfam" id="NF045971">
    <property type="entry name" value="conju_CD1110"/>
    <property type="match status" value="1"/>
</dbReference>
<proteinExistence type="predicted"/>
<keyword evidence="1" id="KW-1133">Transmembrane helix</keyword>
<protein>
    <submittedName>
        <fullName evidence="3">TrsE-like protein</fullName>
    </submittedName>
</protein>
<gene>
    <name evidence="3" type="ORF">IB211_02794</name>
</gene>
<dbReference type="Gene3D" id="1.10.8.730">
    <property type="match status" value="1"/>
</dbReference>
<dbReference type="PATRIC" id="fig|1297617.4.peg.2878"/>
<dbReference type="GO" id="GO:0000150">
    <property type="term" value="F:DNA strand exchange activity"/>
    <property type="evidence" value="ECO:0007669"/>
    <property type="project" value="InterPro"/>
</dbReference>
<dbReference type="Gene3D" id="3.40.50.300">
    <property type="entry name" value="P-loop containing nucleotide triphosphate hydrolases"/>
    <property type="match status" value="1"/>
</dbReference>
<reference evidence="3 4" key="1">
    <citation type="journal article" date="2015" name="Nat. Commun.">
        <title>Production of butyrate from lysine and the Amadori product fructoselysine by a human gut commensal.</title>
        <authorList>
            <person name="Bui T.P."/>
            <person name="Ritari J."/>
            <person name="Boeren S."/>
            <person name="de Waard P."/>
            <person name="Plugge C.M."/>
            <person name="de Vos W.M."/>
        </authorList>
    </citation>
    <scope>NUCLEOTIDE SEQUENCE [LARGE SCALE GENOMIC DNA]</scope>
    <source>
        <strain evidence="3 4">AF211</strain>
    </source>
</reference>
<dbReference type="KEGG" id="ibu:IB211_02794"/>
<reference evidence="4" key="2">
    <citation type="submission" date="2015-04" db="EMBL/GenBank/DDBJ databases">
        <title>A butyrogenic pathway from the amino acid lysine in a human gut commensal.</title>
        <authorList>
            <person name="de Vos W.M."/>
            <person name="Bui N.T.P."/>
            <person name="Plugge C.M."/>
            <person name="Ritari J."/>
        </authorList>
    </citation>
    <scope>NUCLEOTIDE SEQUENCE [LARGE SCALE GENOMIC DNA]</scope>
    <source>
        <strain evidence="4">AF211</strain>
    </source>
</reference>
<dbReference type="Proteomes" id="UP000064844">
    <property type="component" value="Chromosome"/>
</dbReference>
<keyword evidence="1" id="KW-0812">Transmembrane</keyword>
<accession>A0A0S2W747</accession>
<name>A0A0S2W747_9FIRM</name>
<sequence length="1035" mass="116428">MNNRQSQEKITAIYCRLSRDDDLAGDSNSIIHQKDMLTRYARERNFPNVSVYSDDGWSGTNFERPDWKRLISDIEAGKVGIVLVKDLSRVGRDYLRVGFYTEMKLQAISGLRKGCEPLAYVTVPKDLTKIKSKMLFGLTKRQLVCFGSAALVGVPLFFLSRGSMGTTPAALCMILVMLPFFLFALYEKNGQTPEALLGNLIQCKFTRPKKRVYQTNNAYSALEKQAELERTVGRIASGAGKRGKGRRRLTRQERKQIEAVIRQAKGDGKNHTVQASLPFRNMHPDGLCRLDDRHFSKTIAYADVSYRLAGPDDQRDIFERLCDFYNGYDPSIGVQMTLSSRHEDKNGNLFGMDAQGDALDDMRVEASSILQMQYERGSNGYVKGKYVTLTIEAESVQAARARFSRIEADTLNRFKVMGAAAKVLDGKERLALLHGLLHPRGEPFAFEWDWLAPSGLSVKDFIAPSSFEFGETRRFRMGEMYGAVSFLQILAPEIQDRILTDFMDVEGNLLVTMHVRGINQNEAIKMVKRKITDLDAMKIQEQKKAARSGYDLDILPSDLSTYGGAAKNLLQDLQSRNERMFNMTFLMLHLAPTKQKLEIAVSQSASVAQTHNCILTRLDFQQEDGLMSSLPLGLNRIQIERSLTTSALAVFIPFVTQELFMGGDAMYYGLNALSGNMILLDRKQSRCPNGLVFGTPGSGKSMSCKREITYVMLTTKDNVIICDPEDEYSPLVNRLGGQVIRLSPSSRDYVNPLDINLNYSEEENPLALKSDFVLSFCELIMGSKTGLEAIEKTVIDRAVQKIYQPYFADPRPENMPILSDLMAALTAQHIPEADRVAQALDLYVNGSLNFFNHRTTVDIRNRLVCFDIKGLGKNLKKPGMLIVQDAVWNTVTVNRSIGRATWYFVDEFHLLLKEEQTAAYSAEIWKRFRKWGGVPTGATQNPKDLLHSPEIENILENSDFIYLLNLSAGDRKLMTERLNISAEQLAYVTNADPGSGLLFFQNVILPFKDEFPKTTELYRLLTTKPSEVSHDGETG</sequence>
<dbReference type="SUPFAM" id="SSF53041">
    <property type="entry name" value="Resolvase-like"/>
    <property type="match status" value="1"/>
</dbReference>
<organism evidence="3 4">
    <name type="scientific">Intestinimonas butyriciproducens</name>
    <dbReference type="NCBI Taxonomy" id="1297617"/>
    <lineage>
        <taxon>Bacteria</taxon>
        <taxon>Bacillati</taxon>
        <taxon>Bacillota</taxon>
        <taxon>Clostridia</taxon>
        <taxon>Eubacteriales</taxon>
        <taxon>Intestinimonas</taxon>
    </lineage>
</organism>
<feature type="domain" description="Resolvase/invertase-type recombinase catalytic" evidence="2">
    <location>
        <begin position="11"/>
        <end position="117"/>
    </location>
</feature>
<evidence type="ECO:0000313" key="4">
    <source>
        <dbReference type="Proteomes" id="UP000064844"/>
    </source>
</evidence>
<dbReference type="Pfam" id="PF00239">
    <property type="entry name" value="Resolvase"/>
    <property type="match status" value="1"/>
</dbReference>
<keyword evidence="4" id="KW-1185">Reference proteome</keyword>
<dbReference type="InterPro" id="IPR024414">
    <property type="entry name" value="Uncharacterised_PrgI"/>
</dbReference>
<keyword evidence="1" id="KW-0472">Membrane</keyword>
<evidence type="ECO:0000313" key="3">
    <source>
        <dbReference type="EMBL" id="ALP95185.1"/>
    </source>
</evidence>
<dbReference type="SUPFAM" id="SSF52540">
    <property type="entry name" value="P-loop containing nucleoside triphosphate hydrolases"/>
    <property type="match status" value="1"/>
</dbReference>
<dbReference type="SMART" id="SM00857">
    <property type="entry name" value="Resolvase"/>
    <property type="match status" value="1"/>
</dbReference>
<dbReference type="Pfam" id="PF12666">
    <property type="entry name" value="PrgI"/>
    <property type="match status" value="1"/>
</dbReference>
<evidence type="ECO:0000259" key="2">
    <source>
        <dbReference type="SMART" id="SM00857"/>
    </source>
</evidence>
<dbReference type="GO" id="GO:0003677">
    <property type="term" value="F:DNA binding"/>
    <property type="evidence" value="ECO:0007669"/>
    <property type="project" value="InterPro"/>
</dbReference>
<feature type="transmembrane region" description="Helical" evidence="1">
    <location>
        <begin position="143"/>
        <end position="160"/>
    </location>
</feature>
<dbReference type="Gene3D" id="3.40.50.1390">
    <property type="entry name" value="Resolvase, N-terminal catalytic domain"/>
    <property type="match status" value="1"/>
</dbReference>
<dbReference type="AlphaFoldDB" id="A0A0S2W747"/>
<dbReference type="InterPro" id="IPR051162">
    <property type="entry name" value="T4SS_component"/>
</dbReference>
<dbReference type="PANTHER" id="PTHR30121:SF6">
    <property type="entry name" value="SLR6007 PROTEIN"/>
    <property type="match status" value="1"/>
</dbReference>
<dbReference type="InterPro" id="IPR027417">
    <property type="entry name" value="P-loop_NTPase"/>
</dbReference>